<dbReference type="SUPFAM" id="SSF51735">
    <property type="entry name" value="NAD(P)-binding Rossmann-fold domains"/>
    <property type="match status" value="1"/>
</dbReference>
<gene>
    <name evidence="2" type="ORF">METZ01_LOCUS290162</name>
</gene>
<sequence length="289" mass="32622">MAKGYQVRCLDILIYGGKTLAGFLNNPNFELIKGDVRVKKDVEEALENIDAVVHLAAVVGDLPCQVAPKSSFQINFEGTQLMAESARKRKIRRFIFSSTCSNYGVVDPETPADENRKLNPVSLYAETKIDCENFLASLENGSFHPTCLRYGTAYGVSFRTRFDLLLNSFIYEALFEKELMVFGANTWRPYIHVADMSQVLLKVLEADENKVGKQIFNAGTTSENYKKEDVVHMIEEALPNIKAHYSNSIDDVRNYKVDFSKIEQTIGFKPTLTVQKGIQELIFCFRTGV</sequence>
<dbReference type="CDD" id="cd08946">
    <property type="entry name" value="SDR_e"/>
    <property type="match status" value="1"/>
</dbReference>
<dbReference type="AlphaFoldDB" id="A0A382LKJ4"/>
<dbReference type="InterPro" id="IPR001509">
    <property type="entry name" value="Epimerase_deHydtase"/>
</dbReference>
<dbReference type="EMBL" id="UINC01087715">
    <property type="protein sequence ID" value="SVC37308.1"/>
    <property type="molecule type" value="Genomic_DNA"/>
</dbReference>
<accession>A0A382LKJ4</accession>
<protein>
    <recommendedName>
        <fullName evidence="1">NAD-dependent epimerase/dehydratase domain-containing protein</fullName>
    </recommendedName>
</protein>
<dbReference type="PANTHER" id="PTHR43245">
    <property type="entry name" value="BIFUNCTIONAL POLYMYXIN RESISTANCE PROTEIN ARNA"/>
    <property type="match status" value="1"/>
</dbReference>
<feature type="domain" description="NAD-dependent epimerase/dehydratase" evidence="1">
    <location>
        <begin position="2"/>
        <end position="219"/>
    </location>
</feature>
<feature type="non-terminal residue" evidence="2">
    <location>
        <position position="289"/>
    </location>
</feature>
<evidence type="ECO:0000259" key="1">
    <source>
        <dbReference type="Pfam" id="PF01370"/>
    </source>
</evidence>
<proteinExistence type="predicted"/>
<evidence type="ECO:0000313" key="2">
    <source>
        <dbReference type="EMBL" id="SVC37308.1"/>
    </source>
</evidence>
<dbReference type="Gene3D" id="3.40.50.720">
    <property type="entry name" value="NAD(P)-binding Rossmann-like Domain"/>
    <property type="match status" value="1"/>
</dbReference>
<dbReference type="InterPro" id="IPR050177">
    <property type="entry name" value="Lipid_A_modif_metabolic_enz"/>
</dbReference>
<dbReference type="InterPro" id="IPR036291">
    <property type="entry name" value="NAD(P)-bd_dom_sf"/>
</dbReference>
<name>A0A382LKJ4_9ZZZZ</name>
<organism evidence="2">
    <name type="scientific">marine metagenome</name>
    <dbReference type="NCBI Taxonomy" id="408172"/>
    <lineage>
        <taxon>unclassified sequences</taxon>
        <taxon>metagenomes</taxon>
        <taxon>ecological metagenomes</taxon>
    </lineage>
</organism>
<dbReference type="PANTHER" id="PTHR43245:SF23">
    <property type="entry name" value="NAD(P)-BINDING DOMAIN-CONTAINING PROTEIN"/>
    <property type="match status" value="1"/>
</dbReference>
<reference evidence="2" key="1">
    <citation type="submission" date="2018-05" db="EMBL/GenBank/DDBJ databases">
        <authorList>
            <person name="Lanie J.A."/>
            <person name="Ng W.-L."/>
            <person name="Kazmierczak K.M."/>
            <person name="Andrzejewski T.M."/>
            <person name="Davidsen T.M."/>
            <person name="Wayne K.J."/>
            <person name="Tettelin H."/>
            <person name="Glass J.I."/>
            <person name="Rusch D."/>
            <person name="Podicherti R."/>
            <person name="Tsui H.-C.T."/>
            <person name="Winkler M.E."/>
        </authorList>
    </citation>
    <scope>NUCLEOTIDE SEQUENCE</scope>
</reference>
<dbReference type="Pfam" id="PF01370">
    <property type="entry name" value="Epimerase"/>
    <property type="match status" value="1"/>
</dbReference>